<evidence type="ECO:0000256" key="11">
    <source>
        <dbReference type="PROSITE-ProRule" id="PRU00043"/>
    </source>
</evidence>
<dbReference type="InterPro" id="IPR050174">
    <property type="entry name" value="Protocadherin/Cadherin-CA"/>
</dbReference>
<dbReference type="FunFam" id="2.60.40.60:FF:000006">
    <property type="entry name" value="Protocadherin alpha 2"/>
    <property type="match status" value="1"/>
</dbReference>
<dbReference type="InterPro" id="IPR013164">
    <property type="entry name" value="Cadherin_N"/>
</dbReference>
<evidence type="ECO:0000256" key="5">
    <source>
        <dbReference type="ARBA" id="ARBA00022737"/>
    </source>
</evidence>
<evidence type="ECO:0000259" key="12">
    <source>
        <dbReference type="PROSITE" id="PS50268"/>
    </source>
</evidence>
<dbReference type="Ensembl" id="ENSLCAT00010046173.1">
    <property type="protein sequence ID" value="ENSLCAP00010045067.1"/>
    <property type="gene ID" value="ENSLCAG00010020946.1"/>
</dbReference>
<dbReference type="PANTHER" id="PTHR24028">
    <property type="entry name" value="CADHERIN-87A"/>
    <property type="match status" value="1"/>
</dbReference>
<evidence type="ECO:0000256" key="7">
    <source>
        <dbReference type="ARBA" id="ARBA00022889"/>
    </source>
</evidence>
<reference evidence="13" key="2">
    <citation type="submission" date="2025-08" db="UniProtKB">
        <authorList>
            <consortium name="Ensembl"/>
        </authorList>
    </citation>
    <scope>IDENTIFICATION</scope>
</reference>
<keyword evidence="10" id="KW-0325">Glycoprotein</keyword>
<feature type="domain" description="Cadherin" evidence="12">
    <location>
        <begin position="217"/>
        <end position="277"/>
    </location>
</feature>
<dbReference type="PRINTS" id="PR00205">
    <property type="entry name" value="CADHERIN"/>
</dbReference>
<keyword evidence="14" id="KW-1185">Reference proteome</keyword>
<dbReference type="InterPro" id="IPR020894">
    <property type="entry name" value="Cadherin_CS"/>
</dbReference>
<evidence type="ECO:0000256" key="8">
    <source>
        <dbReference type="ARBA" id="ARBA00022989"/>
    </source>
</evidence>
<feature type="domain" description="Cadherin" evidence="12">
    <location>
        <begin position="122"/>
        <end position="216"/>
    </location>
</feature>
<comment type="subcellular location">
    <subcellularLocation>
        <location evidence="1">Cell membrane</location>
        <topology evidence="1">Single-pass type I membrane protein</topology>
    </subcellularLocation>
</comment>
<dbReference type="GeneTree" id="ENSGT00940000166432"/>
<evidence type="ECO:0000256" key="9">
    <source>
        <dbReference type="ARBA" id="ARBA00023136"/>
    </source>
</evidence>
<dbReference type="Gene3D" id="2.60.40.60">
    <property type="entry name" value="Cadherins"/>
    <property type="match status" value="3"/>
</dbReference>
<dbReference type="InterPro" id="IPR002126">
    <property type="entry name" value="Cadherin-like_dom"/>
</dbReference>
<dbReference type="Proteomes" id="UP000314980">
    <property type="component" value="Unassembled WGS sequence"/>
</dbReference>
<evidence type="ECO:0000256" key="2">
    <source>
        <dbReference type="ARBA" id="ARBA00022475"/>
    </source>
</evidence>
<dbReference type="FunFam" id="2.60.40.60:FF:000002">
    <property type="entry name" value="Protocadherin alpha 2"/>
    <property type="match status" value="1"/>
</dbReference>
<dbReference type="GO" id="GO:0007156">
    <property type="term" value="P:homophilic cell adhesion via plasma membrane adhesion molecules"/>
    <property type="evidence" value="ECO:0007669"/>
    <property type="project" value="InterPro"/>
</dbReference>
<dbReference type="Pfam" id="PF08266">
    <property type="entry name" value="Cadherin_2"/>
    <property type="match status" value="1"/>
</dbReference>
<dbReference type="InterPro" id="IPR015919">
    <property type="entry name" value="Cadherin-like_sf"/>
</dbReference>
<keyword evidence="6 11" id="KW-0106">Calcium</keyword>
<dbReference type="SUPFAM" id="SSF49313">
    <property type="entry name" value="Cadherin-like"/>
    <property type="match status" value="3"/>
</dbReference>
<dbReference type="GO" id="GO:0005886">
    <property type="term" value="C:plasma membrane"/>
    <property type="evidence" value="ECO:0007669"/>
    <property type="project" value="UniProtKB-SubCell"/>
</dbReference>
<evidence type="ECO:0000313" key="14">
    <source>
        <dbReference type="Proteomes" id="UP000314980"/>
    </source>
</evidence>
<sequence length="284" mass="31558">MLDPLYMSQIFHFIISLLNQYKLFFPEETRPGSVIGNIAKDLGLETSTLSARKARIDADGNDKRYCDVNLRTGDLTVAERIDREGLCGDKASCVLKQELMLENPLELHRITIHVQDINDNSPESAVKGARFPIEEAHDADIGKYSVQTYNLQRNDNFILGVDTNSVELVLNKELDRENLREISLLLTALDGGSPQRSGTVVIHITVLDANDNVPVFSQAVYKASLPENSPLGTVVLTVSATDADEGLNGDVTYDFGRISEDVKSMFSIDQKTGDLKLWFRINLL</sequence>
<dbReference type="SMART" id="SM00112">
    <property type="entry name" value="CA"/>
    <property type="match status" value="2"/>
</dbReference>
<evidence type="ECO:0000256" key="10">
    <source>
        <dbReference type="ARBA" id="ARBA00023180"/>
    </source>
</evidence>
<dbReference type="PROSITE" id="PS00232">
    <property type="entry name" value="CADHERIN_1"/>
    <property type="match status" value="1"/>
</dbReference>
<reference evidence="14" key="1">
    <citation type="submission" date="2015-09" db="EMBL/GenBank/DDBJ databases">
        <authorList>
            <person name="Sai Rama Sridatta P."/>
        </authorList>
    </citation>
    <scope>NUCLEOTIDE SEQUENCE [LARGE SCALE GENOMIC DNA]</scope>
</reference>
<accession>A0A4W6F312</accession>
<dbReference type="InParanoid" id="A0A4W6F312"/>
<reference evidence="13" key="3">
    <citation type="submission" date="2025-09" db="UniProtKB">
        <authorList>
            <consortium name="Ensembl"/>
        </authorList>
    </citation>
    <scope>IDENTIFICATION</scope>
</reference>
<dbReference type="GO" id="GO:0005509">
    <property type="term" value="F:calcium ion binding"/>
    <property type="evidence" value="ECO:0007669"/>
    <property type="project" value="UniProtKB-UniRule"/>
</dbReference>
<evidence type="ECO:0000256" key="1">
    <source>
        <dbReference type="ARBA" id="ARBA00004251"/>
    </source>
</evidence>
<keyword evidence="7" id="KW-0130">Cell adhesion</keyword>
<keyword evidence="9" id="KW-0472">Membrane</keyword>
<dbReference type="Pfam" id="PF00028">
    <property type="entry name" value="Cadherin"/>
    <property type="match status" value="2"/>
</dbReference>
<dbReference type="FunFam" id="2.60.40.60:FF:000007">
    <property type="entry name" value="Protocadherin alpha 2"/>
    <property type="match status" value="1"/>
</dbReference>
<keyword evidence="5" id="KW-0677">Repeat</keyword>
<keyword evidence="2" id="KW-1003">Cell membrane</keyword>
<dbReference type="PANTHER" id="PTHR24028:SF114">
    <property type="entry name" value="PCDH2G3 PROTEIN-RELATED"/>
    <property type="match status" value="1"/>
</dbReference>
<feature type="domain" description="Cadherin" evidence="12">
    <location>
        <begin position="17"/>
        <end position="124"/>
    </location>
</feature>
<evidence type="ECO:0000256" key="6">
    <source>
        <dbReference type="ARBA" id="ARBA00022837"/>
    </source>
</evidence>
<keyword evidence="4" id="KW-0732">Signal</keyword>
<dbReference type="PROSITE" id="PS50268">
    <property type="entry name" value="CADHERIN_2"/>
    <property type="match status" value="3"/>
</dbReference>
<dbReference type="GO" id="GO:0009653">
    <property type="term" value="P:anatomical structure morphogenesis"/>
    <property type="evidence" value="ECO:0007669"/>
    <property type="project" value="UniProtKB-ARBA"/>
</dbReference>
<protein>
    <recommendedName>
        <fullName evidence="12">Cadherin domain-containing protein</fullName>
    </recommendedName>
</protein>
<evidence type="ECO:0000256" key="3">
    <source>
        <dbReference type="ARBA" id="ARBA00022692"/>
    </source>
</evidence>
<evidence type="ECO:0000313" key="13">
    <source>
        <dbReference type="Ensembl" id="ENSLCAP00010045067.1"/>
    </source>
</evidence>
<dbReference type="CDD" id="cd11304">
    <property type="entry name" value="Cadherin_repeat"/>
    <property type="match status" value="2"/>
</dbReference>
<name>A0A4W6F312_LATCA</name>
<proteinExistence type="predicted"/>
<dbReference type="AlphaFoldDB" id="A0A4W6F312"/>
<keyword evidence="8" id="KW-1133">Transmembrane helix</keyword>
<evidence type="ECO:0000256" key="4">
    <source>
        <dbReference type="ARBA" id="ARBA00022729"/>
    </source>
</evidence>
<keyword evidence="3" id="KW-0812">Transmembrane</keyword>
<organism evidence="13 14">
    <name type="scientific">Lates calcarifer</name>
    <name type="common">Barramundi</name>
    <name type="synonym">Holocentrus calcarifer</name>
    <dbReference type="NCBI Taxonomy" id="8187"/>
    <lineage>
        <taxon>Eukaryota</taxon>
        <taxon>Metazoa</taxon>
        <taxon>Chordata</taxon>
        <taxon>Craniata</taxon>
        <taxon>Vertebrata</taxon>
        <taxon>Euteleostomi</taxon>
        <taxon>Actinopterygii</taxon>
        <taxon>Neopterygii</taxon>
        <taxon>Teleostei</taxon>
        <taxon>Neoteleostei</taxon>
        <taxon>Acanthomorphata</taxon>
        <taxon>Carangaria</taxon>
        <taxon>Carangaria incertae sedis</taxon>
        <taxon>Centropomidae</taxon>
        <taxon>Lates</taxon>
    </lineage>
</organism>